<proteinExistence type="predicted"/>
<dbReference type="PANTHER" id="PTHR16154:SF6">
    <property type="entry name" value="SPINOPHILIN, ISOFORM J"/>
    <property type="match status" value="1"/>
</dbReference>
<dbReference type="PANTHER" id="PTHR16154">
    <property type="entry name" value="NEURABIN"/>
    <property type="match status" value="1"/>
</dbReference>
<dbReference type="GO" id="GO:0007015">
    <property type="term" value="P:actin filament organization"/>
    <property type="evidence" value="ECO:0007669"/>
    <property type="project" value="TreeGrafter"/>
</dbReference>
<feature type="coiled-coil region" evidence="5">
    <location>
        <begin position="1267"/>
        <end position="1417"/>
    </location>
</feature>
<evidence type="ECO:0000259" key="7">
    <source>
        <dbReference type="Pfam" id="PF07989"/>
    </source>
</evidence>
<feature type="region of interest" description="Disordered" evidence="6">
    <location>
        <begin position="1847"/>
        <end position="1894"/>
    </location>
</feature>
<feature type="compositionally biased region" description="Gly residues" evidence="6">
    <location>
        <begin position="91"/>
        <end position="103"/>
    </location>
</feature>
<keyword evidence="3" id="KW-0597">Phosphoprotein</keyword>
<evidence type="ECO:0000313" key="8">
    <source>
        <dbReference type="EMBL" id="KAJ3050472.1"/>
    </source>
</evidence>
<evidence type="ECO:0000313" key="9">
    <source>
        <dbReference type="Proteomes" id="UP001212841"/>
    </source>
</evidence>
<evidence type="ECO:0000256" key="5">
    <source>
        <dbReference type="SAM" id="Coils"/>
    </source>
</evidence>
<feature type="coiled-coil region" evidence="5">
    <location>
        <begin position="677"/>
        <end position="753"/>
    </location>
</feature>
<dbReference type="Gene3D" id="1.10.287.1490">
    <property type="match status" value="3"/>
</dbReference>
<dbReference type="Proteomes" id="UP001212841">
    <property type="component" value="Unassembled WGS sequence"/>
</dbReference>
<feature type="compositionally biased region" description="Polar residues" evidence="6">
    <location>
        <begin position="123"/>
        <end position="136"/>
    </location>
</feature>
<evidence type="ECO:0000256" key="3">
    <source>
        <dbReference type="ARBA" id="ARBA00022553"/>
    </source>
</evidence>
<dbReference type="GO" id="GO:0019722">
    <property type="term" value="P:calcium-mediated signaling"/>
    <property type="evidence" value="ECO:0007669"/>
    <property type="project" value="TreeGrafter"/>
</dbReference>
<feature type="region of interest" description="Disordered" evidence="6">
    <location>
        <begin position="413"/>
        <end position="466"/>
    </location>
</feature>
<name>A0AAD5X104_9FUNG</name>
<feature type="coiled-coil region" evidence="5">
    <location>
        <begin position="1560"/>
        <end position="1760"/>
    </location>
</feature>
<dbReference type="GO" id="GO:0005815">
    <property type="term" value="C:microtubule organizing center"/>
    <property type="evidence" value="ECO:0007669"/>
    <property type="project" value="InterPro"/>
</dbReference>
<evidence type="ECO:0000256" key="2">
    <source>
        <dbReference type="ARBA" id="ARBA00022490"/>
    </source>
</evidence>
<sequence length="1894" mass="216640">MTLVEDVPQSPFTADDLTHNFIDLNVSSLSLAPTASGPNDGDDIAQSLFDNEHGGDNNDSLLEQPSSETTTTSLSEGRHKQLDAGGSALDTGGGVEDSPGGMGESRLREGDGSVRGLGLESPSLRNGTASPGLSGLSFMSQTKDLSKWKFDHLDERFDESFAFPGGGAITPGRLGTDSPRRRLSDGNLILGTNSGLGGEDGYGGLGLKQKEKLVDELKKENFNLKMRIYYLQEQIQKNTPEGISELMNENADFKVHVENLEAELADYHNSYEELQMQHEELEAKSTSIVSLVEKLKAENATLQSQVSELHSVHAKSVKDLVERLELAKGAVETRDEDVGRLQNEVDELQRAMEDSRERVESLEKENREVEETLQAVQREGIAAREEFHKKLGEITKDRDDALEETEQQIAQIQMERDGFSEEVNELRQQVEKLRRESEQSQSLLDQAREENRSLTNTSNALVRERDSAAAENAKLVEELAALSTTTADDKSKQTSLIIKLKKEAKELGSQMLKTQSSLDASQNEVKSLTKALEEATAKKQSQSAEVRLLEREAKELKKELSAAQSKLKDSEASKSRKTEESLDKVRAELEREWQARMAKEVDRVRVSEAGERQKDLEEATMRLRECLDRETELKIQLEGRERECERLKKETLESSGLETGEAEEGMRRSPSALWQEISELRAQIESTNLENEKLRKEVESAQLLIQKAGHLEAQHIDESLKVQEDTQSLRKKLTQKDDEVIQLTSELQKLKKNLRPSLDASYTSQILKERRAFQEKEESFRERLSESDRAVSSLRDDLEREQRESAKWKKDCKHFQNVVTQLESKLADMAQELECMRIALVDRDENVKDLIASREEVEKLQSVLDEKESAVEEMKATIQEMTSVVDAVRGVAGDERVEEACAPLREQITELKNRLADEKADKEQLLKDFDAQQENHQQAMQNFAKEKEKYRAASADQKEHNQFLAGEVERLTAEVQNVHRRWDDDVMKYTEAVDKLQDDLERVTRDKYKAEKDLAKLQHALKAKEEECNGFRQEVEMLRTGLEERDKEVEGMRKASSRAEENVLKLKPSLAAKDTELDGVRRELERVEGQLLEKERQCDELRRRATKNTETVGRLEHELRNREVEMERVQQDFEDLRDQVLRQEKALEELKKQRAKVCSDETLACHEDYASRLMEMLVVQAADTIEQLTTNTETKTAELITVQQTLSSLQITSKETETQMHAKINFLEAALKKKDAHIRTLTTQFDDQLANLTQSADQSIAAETVVVEQMKGQITHYKQQIADLRRMSEITREEFDIVRREGEEKSRRLLEVEERVKQLDEERGHLAMEVTRLQAEIARLERRCRDGEERAKTEDEDAVRRTKELEAEISRARRLLELKGEEVRREIDAREEAWQDLERHQREAGQFKDDIRQELKKQGIVIDEYRRKWEDAAAELERFKDFDRKIGALQVSKTKTEEKVMQLQTQLQEKSTTIITLESDLSKLQRTLSQNDSQSLNQKQVFLKQMRERDALIRMRDGLLVGVAQYLGKVLQQKVVRGDETFSDLKERIVEMLKGVKGMRDGFEERVKGVEREIDEKKREWEQNLAKKSSRLAKCEEIGRVALRLKQQLERNVVKARELQQRLVEAEEDKLALQEQLMVAEKRIREVAGGARGGEGVRKALEERILELEEEVRDAEERALGERRGAEERVEELVGEKRMLEKQVDAAQAKLGHLEEWRRTHPALSTTSTTEVQRKLMRINEQLRRDLDDKIREADSLGAQAQRNQGEITRLTAMISKLKKALIQRDHNQHSRFNLFQQAANQVRKANSPNHSRRESLSLSVTSGSDVRREIRRSSSVAAVANGVADREKVDGGGASRRVVSETGSPVWEGHEENVVARREREGTRWKRVGDGPR</sequence>
<feature type="coiled-coil region" evidence="5">
    <location>
        <begin position="784"/>
        <end position="1153"/>
    </location>
</feature>
<dbReference type="GO" id="GO:0015629">
    <property type="term" value="C:actin cytoskeleton"/>
    <property type="evidence" value="ECO:0007669"/>
    <property type="project" value="TreeGrafter"/>
</dbReference>
<feature type="compositionally biased region" description="Basic and acidic residues" evidence="6">
    <location>
        <begin position="1869"/>
        <end position="1894"/>
    </location>
</feature>
<accession>A0AAD5X104</accession>
<evidence type="ECO:0000256" key="4">
    <source>
        <dbReference type="ARBA" id="ARBA00023054"/>
    </source>
</evidence>
<dbReference type="EMBL" id="JADGJD010000509">
    <property type="protein sequence ID" value="KAJ3050472.1"/>
    <property type="molecule type" value="Genomic_DNA"/>
</dbReference>
<protein>
    <recommendedName>
        <fullName evidence="7">Centrosomin N-terminal motif 1 domain-containing protein</fullName>
    </recommendedName>
</protein>
<comment type="caution">
    <text evidence="8">The sequence shown here is derived from an EMBL/GenBank/DDBJ whole genome shotgun (WGS) entry which is preliminary data.</text>
</comment>
<dbReference type="InterPro" id="IPR043446">
    <property type="entry name" value="Neurabin-like"/>
</dbReference>
<reference evidence="8" key="1">
    <citation type="submission" date="2020-05" db="EMBL/GenBank/DDBJ databases">
        <title>Phylogenomic resolution of chytrid fungi.</title>
        <authorList>
            <person name="Stajich J.E."/>
            <person name="Amses K."/>
            <person name="Simmons R."/>
            <person name="Seto K."/>
            <person name="Myers J."/>
            <person name="Bonds A."/>
            <person name="Quandt C.A."/>
            <person name="Barry K."/>
            <person name="Liu P."/>
            <person name="Grigoriev I."/>
            <person name="Longcore J.E."/>
            <person name="James T.Y."/>
        </authorList>
    </citation>
    <scope>NUCLEOTIDE SEQUENCE</scope>
    <source>
        <strain evidence="8">JEL0318</strain>
    </source>
</reference>
<feature type="region of interest" description="Disordered" evidence="6">
    <location>
        <begin position="33"/>
        <end position="136"/>
    </location>
</feature>
<feature type="region of interest" description="Disordered" evidence="6">
    <location>
        <begin position="559"/>
        <end position="582"/>
    </location>
</feature>
<evidence type="ECO:0000256" key="6">
    <source>
        <dbReference type="SAM" id="MobiDB-lite"/>
    </source>
</evidence>
<evidence type="ECO:0000256" key="1">
    <source>
        <dbReference type="ARBA" id="ARBA00004496"/>
    </source>
</evidence>
<dbReference type="GO" id="GO:0005737">
    <property type="term" value="C:cytoplasm"/>
    <property type="evidence" value="ECO:0007669"/>
    <property type="project" value="UniProtKB-SubCell"/>
</dbReference>
<comment type="subcellular location">
    <subcellularLocation>
        <location evidence="1">Cytoplasm</location>
    </subcellularLocation>
</comment>
<keyword evidence="9" id="KW-1185">Reference proteome</keyword>
<feature type="compositionally biased region" description="Low complexity" evidence="6">
    <location>
        <begin position="60"/>
        <end position="75"/>
    </location>
</feature>
<dbReference type="InterPro" id="IPR012943">
    <property type="entry name" value="Cnn_1N"/>
</dbReference>
<keyword evidence="4 5" id="KW-0175">Coiled coil</keyword>
<feature type="compositionally biased region" description="Basic and acidic residues" evidence="6">
    <location>
        <begin position="414"/>
        <end position="438"/>
    </location>
</feature>
<dbReference type="Pfam" id="PF07989">
    <property type="entry name" value="Cnn_1N"/>
    <property type="match status" value="1"/>
</dbReference>
<dbReference type="GO" id="GO:0051015">
    <property type="term" value="F:actin filament binding"/>
    <property type="evidence" value="ECO:0007669"/>
    <property type="project" value="TreeGrafter"/>
</dbReference>
<keyword evidence="2" id="KW-0963">Cytoplasm</keyword>
<organism evidence="8 9">
    <name type="scientific">Rhizophlyctis rosea</name>
    <dbReference type="NCBI Taxonomy" id="64517"/>
    <lineage>
        <taxon>Eukaryota</taxon>
        <taxon>Fungi</taxon>
        <taxon>Fungi incertae sedis</taxon>
        <taxon>Chytridiomycota</taxon>
        <taxon>Chytridiomycota incertae sedis</taxon>
        <taxon>Chytridiomycetes</taxon>
        <taxon>Rhizophlyctidales</taxon>
        <taxon>Rhizophlyctidaceae</taxon>
        <taxon>Rhizophlyctis</taxon>
    </lineage>
</organism>
<gene>
    <name evidence="8" type="ORF">HK097_008565</name>
</gene>
<feature type="domain" description="Centrosomin N-terminal motif 1" evidence="7">
    <location>
        <begin position="207"/>
        <end position="277"/>
    </location>
</feature>